<feature type="signal peptide" evidence="1">
    <location>
        <begin position="1"/>
        <end position="20"/>
    </location>
</feature>
<evidence type="ECO:0000256" key="1">
    <source>
        <dbReference type="SAM" id="SignalP"/>
    </source>
</evidence>
<name>A0A6J8CET2_MYTCO</name>
<keyword evidence="1" id="KW-0732">Signal</keyword>
<organism evidence="2 3">
    <name type="scientific">Mytilus coruscus</name>
    <name type="common">Sea mussel</name>
    <dbReference type="NCBI Taxonomy" id="42192"/>
    <lineage>
        <taxon>Eukaryota</taxon>
        <taxon>Metazoa</taxon>
        <taxon>Spiralia</taxon>
        <taxon>Lophotrochozoa</taxon>
        <taxon>Mollusca</taxon>
        <taxon>Bivalvia</taxon>
        <taxon>Autobranchia</taxon>
        <taxon>Pteriomorphia</taxon>
        <taxon>Mytilida</taxon>
        <taxon>Mytiloidea</taxon>
        <taxon>Mytilidae</taxon>
        <taxon>Mytilinae</taxon>
        <taxon>Mytilus</taxon>
    </lineage>
</organism>
<dbReference type="EMBL" id="CACVKT020005197">
    <property type="protein sequence ID" value="CAC5393430.1"/>
    <property type="molecule type" value="Genomic_DNA"/>
</dbReference>
<gene>
    <name evidence="2" type="ORF">MCOR_28299</name>
</gene>
<dbReference type="AlphaFoldDB" id="A0A6J8CET2"/>
<keyword evidence="3" id="KW-1185">Reference proteome</keyword>
<accession>A0A6J8CET2</accession>
<proteinExistence type="predicted"/>
<evidence type="ECO:0000313" key="2">
    <source>
        <dbReference type="EMBL" id="CAC5393430.1"/>
    </source>
</evidence>
<dbReference type="Proteomes" id="UP000507470">
    <property type="component" value="Unassembled WGS sequence"/>
</dbReference>
<evidence type="ECO:0000313" key="3">
    <source>
        <dbReference type="Proteomes" id="UP000507470"/>
    </source>
</evidence>
<feature type="chain" id="PRO_5026647803" evidence="1">
    <location>
        <begin position="21"/>
        <end position="202"/>
    </location>
</feature>
<sequence length="202" mass="22681">MTNTVTQSICLLLLWSLAKGTELNHFSITDLECIEGNVTVSMICNVPKPLDMIIIYKDGTDITRCTKYPAPPYMHCTNSNLKNVIASFNTETDFLIGNLVCQNGGPKDPSWSLSFPNITCPPKIEFAPKRDCDNDMVEKILDFVADISLMLSPLIGYSIFTYKATPGGNHKGTFDLYRLFQLTCLSLHQEIQTESFRKHSRC</sequence>
<reference evidence="2 3" key="1">
    <citation type="submission" date="2020-06" db="EMBL/GenBank/DDBJ databases">
        <authorList>
            <person name="Li R."/>
            <person name="Bekaert M."/>
        </authorList>
    </citation>
    <scope>NUCLEOTIDE SEQUENCE [LARGE SCALE GENOMIC DNA]</scope>
    <source>
        <strain evidence="3">wild</strain>
    </source>
</reference>
<protein>
    <submittedName>
        <fullName evidence="2">Uncharacterized protein</fullName>
    </submittedName>
</protein>